<comment type="caution">
    <text evidence="2">The sequence shown here is derived from an EMBL/GenBank/DDBJ whole genome shotgun (WGS) entry which is preliminary data.</text>
</comment>
<proteinExistence type="predicted"/>
<dbReference type="EMBL" id="BAAARK010000024">
    <property type="protein sequence ID" value="GAA2679259.1"/>
    <property type="molecule type" value="Genomic_DNA"/>
</dbReference>
<gene>
    <name evidence="2" type="ORF">GCM10009864_59250</name>
</gene>
<reference evidence="2 3" key="1">
    <citation type="journal article" date="2019" name="Int. J. Syst. Evol. Microbiol.">
        <title>The Global Catalogue of Microorganisms (GCM) 10K type strain sequencing project: providing services to taxonomists for standard genome sequencing and annotation.</title>
        <authorList>
            <consortium name="The Broad Institute Genomics Platform"/>
            <consortium name="The Broad Institute Genome Sequencing Center for Infectious Disease"/>
            <person name="Wu L."/>
            <person name="Ma J."/>
        </authorList>
    </citation>
    <scope>NUCLEOTIDE SEQUENCE [LARGE SCALE GENOMIC DNA]</scope>
    <source>
        <strain evidence="2 3">JCM 16374</strain>
    </source>
</reference>
<evidence type="ECO:0000313" key="2">
    <source>
        <dbReference type="EMBL" id="GAA2679259.1"/>
    </source>
</evidence>
<keyword evidence="3" id="KW-1185">Reference proteome</keyword>
<name>A0ABN3SKD0_9ACTN</name>
<sequence>MGEATVQRLVVEHLAGHAQRDALPAYLRTCQCQARGCRWHPRHRGCTGPIALVLTRSGGGRLWRLADVCIACAQATAHSAVVPEAAVPVVERRRPREVKRREQRSHGSPSPRVRIGEMLSYLAAALPPEAGAGARLLALQCALRANGSGRLQIPVGLLRAMRMAQQLGPWRELEEAGWLTPLTLPRLPAVRSRTWVQLLDATVLTQVPGRADRAQGAHAALHLTSSPALRELSASEQLAGLALATHLSPDGMQGAMEAERLARVCAVPPDDLAAVLDRLVAARAAGSWSYDLGSEDITWSLGPVLVDWSRRTLPRHVTASL</sequence>
<feature type="compositionally biased region" description="Basic residues" evidence="1">
    <location>
        <begin position="93"/>
        <end position="103"/>
    </location>
</feature>
<protein>
    <submittedName>
        <fullName evidence="2">Uncharacterized protein</fullName>
    </submittedName>
</protein>
<feature type="region of interest" description="Disordered" evidence="1">
    <location>
        <begin position="93"/>
        <end position="112"/>
    </location>
</feature>
<organism evidence="2 3">
    <name type="scientific">Streptomyces lunalinharesii</name>
    <dbReference type="NCBI Taxonomy" id="333384"/>
    <lineage>
        <taxon>Bacteria</taxon>
        <taxon>Bacillati</taxon>
        <taxon>Actinomycetota</taxon>
        <taxon>Actinomycetes</taxon>
        <taxon>Kitasatosporales</taxon>
        <taxon>Streptomycetaceae</taxon>
        <taxon>Streptomyces</taxon>
    </lineage>
</organism>
<dbReference type="Proteomes" id="UP001500994">
    <property type="component" value="Unassembled WGS sequence"/>
</dbReference>
<evidence type="ECO:0000313" key="3">
    <source>
        <dbReference type="Proteomes" id="UP001500994"/>
    </source>
</evidence>
<evidence type="ECO:0000256" key="1">
    <source>
        <dbReference type="SAM" id="MobiDB-lite"/>
    </source>
</evidence>
<accession>A0ABN3SKD0</accession>